<proteinExistence type="predicted"/>
<dbReference type="InterPro" id="IPR051684">
    <property type="entry name" value="Electron_Trans/Redox"/>
</dbReference>
<feature type="transmembrane region" description="Helical" evidence="7">
    <location>
        <begin position="38"/>
        <end position="58"/>
    </location>
</feature>
<evidence type="ECO:0000259" key="8">
    <source>
        <dbReference type="PROSITE" id="PS51379"/>
    </source>
</evidence>
<comment type="caution">
    <text evidence="9">The sequence shown here is derived from an EMBL/GenBank/DDBJ whole genome shotgun (WGS) entry which is preliminary data.</text>
</comment>
<keyword evidence="2" id="KW-0004">4Fe-4S</keyword>
<dbReference type="NCBIfam" id="TIGR02745">
    <property type="entry name" value="ccoG_rdxA_fixG"/>
    <property type="match status" value="1"/>
</dbReference>
<feature type="transmembrane region" description="Helical" evidence="7">
    <location>
        <begin position="340"/>
        <end position="359"/>
    </location>
</feature>
<dbReference type="InterPro" id="IPR032879">
    <property type="entry name" value="FixG_C"/>
</dbReference>
<keyword evidence="7" id="KW-0812">Transmembrane</keyword>
<dbReference type="PANTHER" id="PTHR30176">
    <property type="entry name" value="FERREDOXIN-TYPE PROTEIN NAPH"/>
    <property type="match status" value="1"/>
</dbReference>
<evidence type="ECO:0000256" key="4">
    <source>
        <dbReference type="ARBA" id="ARBA00022982"/>
    </source>
</evidence>
<protein>
    <submittedName>
        <fullName evidence="9">Cytochrome c oxidase accessory protein FixG</fullName>
    </submittedName>
</protein>
<evidence type="ECO:0000256" key="1">
    <source>
        <dbReference type="ARBA" id="ARBA00022448"/>
    </source>
</evidence>
<keyword evidence="7" id="KW-1133">Transmembrane helix</keyword>
<keyword evidence="3" id="KW-0479">Metal-binding</keyword>
<dbReference type="PROSITE" id="PS00198">
    <property type="entry name" value="4FE4S_FER_1"/>
    <property type="match status" value="1"/>
</dbReference>
<evidence type="ECO:0000313" key="10">
    <source>
        <dbReference type="Proteomes" id="UP000292136"/>
    </source>
</evidence>
<dbReference type="Pfam" id="PF12801">
    <property type="entry name" value="Fer4_5"/>
    <property type="match status" value="1"/>
</dbReference>
<feature type="transmembrane region" description="Helical" evidence="7">
    <location>
        <begin position="196"/>
        <end position="213"/>
    </location>
</feature>
<feature type="transmembrane region" description="Helical" evidence="7">
    <location>
        <begin position="85"/>
        <end position="106"/>
    </location>
</feature>
<keyword evidence="5" id="KW-0408">Iron</keyword>
<keyword evidence="10" id="KW-1185">Reference proteome</keyword>
<dbReference type="InterPro" id="IPR017900">
    <property type="entry name" value="4Fe4S_Fe_S_CS"/>
</dbReference>
<evidence type="ECO:0000256" key="3">
    <source>
        <dbReference type="ARBA" id="ARBA00022723"/>
    </source>
</evidence>
<evidence type="ECO:0000256" key="2">
    <source>
        <dbReference type="ARBA" id="ARBA00022485"/>
    </source>
</evidence>
<accession>A0ABY0IM96</accession>
<dbReference type="InterPro" id="IPR017896">
    <property type="entry name" value="4Fe4S_Fe-S-bd"/>
</dbReference>
<keyword evidence="4" id="KW-0249">Electron transport</keyword>
<dbReference type="InterPro" id="IPR013783">
    <property type="entry name" value="Ig-like_fold"/>
</dbReference>
<dbReference type="Gene3D" id="2.60.40.10">
    <property type="entry name" value="Immunoglobulins"/>
    <property type="match status" value="1"/>
</dbReference>
<dbReference type="PANTHER" id="PTHR30176:SF3">
    <property type="entry name" value="FERREDOXIN-TYPE PROTEIN NAPH"/>
    <property type="match status" value="1"/>
</dbReference>
<reference evidence="9 10" key="1">
    <citation type="submission" date="2019-02" db="EMBL/GenBank/DDBJ databases">
        <title>Genomic Encyclopedia of Type Strains, Phase IV (KMG-IV): sequencing the most valuable type-strain genomes for metagenomic binning, comparative biology and taxonomic classification.</title>
        <authorList>
            <person name="Goeker M."/>
        </authorList>
    </citation>
    <scope>NUCLEOTIDE SEQUENCE [LARGE SCALE GENOMIC DNA]</scope>
    <source>
        <strain evidence="9 10">DSM 21223</strain>
    </source>
</reference>
<evidence type="ECO:0000256" key="6">
    <source>
        <dbReference type="ARBA" id="ARBA00023014"/>
    </source>
</evidence>
<dbReference type="InterPro" id="IPR014116">
    <property type="entry name" value="Cyt_c_oxidase_cbb3_FixG"/>
</dbReference>
<dbReference type="Proteomes" id="UP000292136">
    <property type="component" value="Unassembled WGS sequence"/>
</dbReference>
<name>A0ABY0IM96_9RHOO</name>
<sequence length="471" mass="53439">MSANAPEQPQPDNGDTGSLYEKHKTIHARTAHGRFANWRIFLVLFTQLLFYGTPWLMWNDRQAVLFHLVERKFYIFGLVLWPQDVFYLAILLIISAYGLFLVTAVAGRLFCGYACPQTVYTEVFMWIENWIEGDRPARMKLEKAPMDARKLRIKATKHALWLILSVFTGFTLVGYFTPMSELLTELKTFSFGPWETFWTFFYGGFTYMMAGFMREQVCKYMCPYARFQSVMFDPDTLIITYDPERGEPRGTRKKGADPKALGLGECVDCGICVQVCPTGIDIRNGLQYECIGCAACIDACDEVMDKVNYPRGLIRYSTENAMARHLTKKEILGHVVRPRILLYSVILAAITLTTAWFIAHRIPLKVDVIRDRGALARETDMGLIENTFTLRFMNTDEQAHRYRIKATGLDGLEVGGAAEVDVPAATTTSLMTSLQVQPDAGKKGSNPIMFEIEAMDGSNIRIREKAVFMLP</sequence>
<dbReference type="RefSeq" id="WP_014236035.1">
    <property type="nucleotide sequence ID" value="NZ_SHKM01000002.1"/>
</dbReference>
<dbReference type="Pfam" id="PF13746">
    <property type="entry name" value="Fer4_18"/>
    <property type="match status" value="1"/>
</dbReference>
<dbReference type="PROSITE" id="PS51379">
    <property type="entry name" value="4FE4S_FER_2"/>
    <property type="match status" value="1"/>
</dbReference>
<evidence type="ECO:0000313" key="9">
    <source>
        <dbReference type="EMBL" id="RZT76330.1"/>
    </source>
</evidence>
<organism evidence="9 10">
    <name type="scientific">Azospira oryzae</name>
    <dbReference type="NCBI Taxonomy" id="146939"/>
    <lineage>
        <taxon>Bacteria</taxon>
        <taxon>Pseudomonadati</taxon>
        <taxon>Pseudomonadota</taxon>
        <taxon>Betaproteobacteria</taxon>
        <taxon>Rhodocyclales</taxon>
        <taxon>Rhodocyclaceae</taxon>
        <taxon>Azospira</taxon>
    </lineage>
</organism>
<evidence type="ECO:0000256" key="5">
    <source>
        <dbReference type="ARBA" id="ARBA00023004"/>
    </source>
</evidence>
<keyword evidence="6" id="KW-0411">Iron-sulfur</keyword>
<dbReference type="Pfam" id="PF11614">
    <property type="entry name" value="FixG_C"/>
    <property type="match status" value="1"/>
</dbReference>
<keyword evidence="7" id="KW-0472">Membrane</keyword>
<keyword evidence="1" id="KW-0813">Transport</keyword>
<feature type="transmembrane region" description="Helical" evidence="7">
    <location>
        <begin position="159"/>
        <end position="176"/>
    </location>
</feature>
<feature type="domain" description="4Fe-4S ferredoxin-type" evidence="8">
    <location>
        <begin position="257"/>
        <end position="285"/>
    </location>
</feature>
<gene>
    <name evidence="9" type="ORF">EV678_2206</name>
</gene>
<dbReference type="SUPFAM" id="SSF54862">
    <property type="entry name" value="4Fe-4S ferredoxins"/>
    <property type="match status" value="1"/>
</dbReference>
<dbReference type="EMBL" id="SHKM01000002">
    <property type="protein sequence ID" value="RZT76330.1"/>
    <property type="molecule type" value="Genomic_DNA"/>
</dbReference>
<evidence type="ECO:0000256" key="7">
    <source>
        <dbReference type="SAM" id="Phobius"/>
    </source>
</evidence>